<evidence type="ECO:0000259" key="3">
    <source>
        <dbReference type="Pfam" id="PF02018"/>
    </source>
</evidence>
<evidence type="ECO:0000313" key="5">
    <source>
        <dbReference type="Proteomes" id="UP000019249"/>
    </source>
</evidence>
<protein>
    <recommendedName>
        <fullName evidence="3">CBM-cenC domain-containing protein</fullName>
    </recommendedName>
</protein>
<dbReference type="Gene3D" id="2.60.120.260">
    <property type="entry name" value="Galactose-binding domain-like"/>
    <property type="match status" value="1"/>
</dbReference>
<comment type="caution">
    <text evidence="4">The sequence shown here is derived from an EMBL/GenBank/DDBJ whole genome shotgun (WGS) entry which is preliminary data.</text>
</comment>
<name>A0ABN0RGW2_9LIST</name>
<gene>
    <name evidence="4" type="ORF">MFLO_04420</name>
</gene>
<feature type="signal peptide" evidence="2">
    <location>
        <begin position="1"/>
        <end position="25"/>
    </location>
</feature>
<accession>A0ABN0RGW2</accession>
<dbReference type="Pfam" id="PF02018">
    <property type="entry name" value="CBM_4_9"/>
    <property type="match status" value="1"/>
</dbReference>
<reference evidence="4 5" key="1">
    <citation type="journal article" date="2014" name="Int. J. Syst. Evol. Microbiol.">
        <title>Listeria floridensis sp. nov., Listeria aquatica sp. nov., Listeria cornellensis sp. nov., Listeria riparia sp. nov. and Listeria grandensis sp. nov., from agricultural and natural environments.</title>
        <authorList>
            <person name="den Bakker H.C."/>
            <person name="Warchocki S."/>
            <person name="Wright E.M."/>
            <person name="Allred A.F."/>
            <person name="Ahlstrom C."/>
            <person name="Manuel C.S."/>
            <person name="Stasiewicz M.J."/>
            <person name="Burrell A."/>
            <person name="Roof S."/>
            <person name="Strawn L."/>
            <person name="Fortes E.D."/>
            <person name="Nightingale K.K."/>
            <person name="Kephart D."/>
            <person name="Wiedmann M."/>
        </authorList>
    </citation>
    <scope>NUCLEOTIDE SEQUENCE [LARGE SCALE GENOMIC DNA]</scope>
    <source>
        <strain evidence="4 5">FSL S10-1187</strain>
    </source>
</reference>
<feature type="domain" description="CBM-cenC" evidence="3">
    <location>
        <begin position="69"/>
        <end position="181"/>
    </location>
</feature>
<evidence type="ECO:0000256" key="2">
    <source>
        <dbReference type="SAM" id="SignalP"/>
    </source>
</evidence>
<proteinExistence type="predicted"/>
<organism evidence="4 5">
    <name type="scientific">Listeria floridensis FSL S10-1187</name>
    <dbReference type="NCBI Taxonomy" id="1265817"/>
    <lineage>
        <taxon>Bacteria</taxon>
        <taxon>Bacillati</taxon>
        <taxon>Bacillota</taxon>
        <taxon>Bacilli</taxon>
        <taxon>Bacillales</taxon>
        <taxon>Listeriaceae</taxon>
        <taxon>Listeria</taxon>
    </lineage>
</organism>
<dbReference type="Proteomes" id="UP000019249">
    <property type="component" value="Unassembled WGS sequence"/>
</dbReference>
<keyword evidence="1" id="KW-0378">Hydrolase</keyword>
<evidence type="ECO:0000256" key="1">
    <source>
        <dbReference type="ARBA" id="ARBA00022801"/>
    </source>
</evidence>
<keyword evidence="5" id="KW-1185">Reference proteome</keyword>
<evidence type="ECO:0000313" key="4">
    <source>
        <dbReference type="EMBL" id="EUJ33153.1"/>
    </source>
</evidence>
<feature type="chain" id="PRO_5045075228" description="CBM-cenC domain-containing protein" evidence="2">
    <location>
        <begin position="26"/>
        <end position="368"/>
    </location>
</feature>
<dbReference type="EMBL" id="AODF01000007">
    <property type="protein sequence ID" value="EUJ33153.1"/>
    <property type="molecule type" value="Genomic_DNA"/>
</dbReference>
<sequence length="368" mass="40775">MKIKLPIKIMIATLLLCQAPLVVNAKSIEPPTKDAFSKAIVGSNETAPIYDGNKLRIKSNGSEQEESTIMFKEDFESGNTDNWHSRGMGTSEVVADASSGSKVLKLSGEVELETIKNLLVGKDISALYRFSFDTKYDSQFSNFAGGYRSDFDIGAQFIPMTNSLEWHHNSFVFSVGTETQTPDFHSILTNNAGTTYIDNIVLEKITPTSFTDFSKGKLDGWKVNEDATYSFQETLKGKVLNIKNSKSYPVFPSSLYYVLSRKELFQAATESSMEGVAMLAKVATSARGEAENTLINGFGTTMYGSNFYTNGLDDYDWFRTLPFNGNREYETGEFNYGLLGTSNVNVLSKPELNVKDIAVYKGIVMETN</sequence>
<keyword evidence="2" id="KW-0732">Signal</keyword>
<dbReference type="RefSeq" id="WP_036096537.1">
    <property type="nucleotide sequence ID" value="NZ_AODF01000007.1"/>
</dbReference>
<dbReference type="InterPro" id="IPR003305">
    <property type="entry name" value="CenC_carb-bd"/>
</dbReference>